<gene>
    <name evidence="2" type="ORF">D7I46_13015</name>
</gene>
<dbReference type="RefSeq" id="WP_120773422.1">
    <property type="nucleotide sequence ID" value="NZ_CP032628.1"/>
</dbReference>
<keyword evidence="3" id="KW-1185">Reference proteome</keyword>
<keyword evidence="1" id="KW-0472">Membrane</keyword>
<name>A0A387BDV6_9LACT</name>
<protein>
    <submittedName>
        <fullName evidence="2">Uncharacterized protein</fullName>
    </submittedName>
</protein>
<dbReference type="KEGG" id="lact:D7I46_13015"/>
<accession>A0A387BDV6</accession>
<keyword evidence="2" id="KW-0614">Plasmid</keyword>
<keyword evidence="1" id="KW-1133">Transmembrane helix</keyword>
<feature type="transmembrane region" description="Helical" evidence="1">
    <location>
        <begin position="5"/>
        <end position="24"/>
    </location>
</feature>
<evidence type="ECO:0000313" key="2">
    <source>
        <dbReference type="EMBL" id="AYG02053.1"/>
    </source>
</evidence>
<feature type="transmembrane region" description="Helical" evidence="1">
    <location>
        <begin position="30"/>
        <end position="49"/>
    </location>
</feature>
<reference evidence="2 3" key="1">
    <citation type="submission" date="2018-09" db="EMBL/GenBank/DDBJ databases">
        <title>Genome sequencing of strain 1JSPR-7.</title>
        <authorList>
            <person name="Heo J."/>
            <person name="Kim S.-J."/>
            <person name="Kwon S.-W."/>
        </authorList>
    </citation>
    <scope>NUCLEOTIDE SEQUENCE [LARGE SCALE GENOMIC DNA]</scope>
    <source>
        <strain evidence="2 3">1JSPR-7</strain>
        <plasmid evidence="2 3">unnamed1</plasmid>
    </source>
</reference>
<organism evidence="2 3">
    <name type="scientific">Lactococcus allomyrinae</name>
    <dbReference type="NCBI Taxonomy" id="2419773"/>
    <lineage>
        <taxon>Bacteria</taxon>
        <taxon>Bacillati</taxon>
        <taxon>Bacillota</taxon>
        <taxon>Bacilli</taxon>
        <taxon>Lactobacillales</taxon>
        <taxon>Streptococcaceae</taxon>
        <taxon>Lactococcus</taxon>
    </lineage>
</organism>
<geneLocation type="plasmid" evidence="2 3">
    <name>unnamed1</name>
</geneLocation>
<dbReference type="AlphaFoldDB" id="A0A387BDV6"/>
<evidence type="ECO:0000256" key="1">
    <source>
        <dbReference type="SAM" id="Phobius"/>
    </source>
</evidence>
<evidence type="ECO:0000313" key="3">
    <source>
        <dbReference type="Proteomes" id="UP000269374"/>
    </source>
</evidence>
<sequence>MVIFLMAFFVLGIGAILLISLSVFTVLLHIGMFLGCWLLVGIGHIYWGIRGCIESQKYKGETND</sequence>
<dbReference type="EMBL" id="CP032628">
    <property type="protein sequence ID" value="AYG02053.1"/>
    <property type="molecule type" value="Genomic_DNA"/>
</dbReference>
<dbReference type="Proteomes" id="UP000269374">
    <property type="component" value="Plasmid unnamed1"/>
</dbReference>
<proteinExistence type="predicted"/>
<keyword evidence="1" id="KW-0812">Transmembrane</keyword>